<dbReference type="InterPro" id="IPR003593">
    <property type="entry name" value="AAA+_ATPase"/>
</dbReference>
<keyword evidence="2" id="KW-0813">Transport</keyword>
<sequence length="329" mass="35689">MRNAQSHNNQGPVVEVRELTRVYGLKPNPWALTPSQREGRPTARHPGFTAVDRVSFHVHEGEVYGLLGTNGAGKSSTLEVIEGLARPTSGVVRLFGKDPAAERGAIRPQTGIMLQRGGLPQELTVLETLKLWAGISSHPRPVDEVLEEVGLGHRRGNKVGGLSGGEQRRLDLACALLNDPKLLFLDEPTTGLDPESRYNTWELLRGLKKRGVTMILTTHYLEEAEHLCDRIAIMHEGRIQIEGTLADIVSSQPSHITFTPKSGASLPPLPERLRGAVLISDSEIQIASSDLQADALEVLRWADTHGLSLGGFSATPASLDNVFLSIAGR</sequence>
<dbReference type="PANTHER" id="PTHR42711">
    <property type="entry name" value="ABC TRANSPORTER ATP-BINDING PROTEIN"/>
    <property type="match status" value="1"/>
</dbReference>
<evidence type="ECO:0000256" key="5">
    <source>
        <dbReference type="ARBA" id="ARBA00023251"/>
    </source>
</evidence>
<dbReference type="InterPro" id="IPR027417">
    <property type="entry name" value="P-loop_NTPase"/>
</dbReference>
<evidence type="ECO:0000256" key="3">
    <source>
        <dbReference type="ARBA" id="ARBA00022741"/>
    </source>
</evidence>
<dbReference type="GO" id="GO:0016887">
    <property type="term" value="F:ATP hydrolysis activity"/>
    <property type="evidence" value="ECO:0007669"/>
    <property type="project" value="InterPro"/>
</dbReference>
<dbReference type="InterPro" id="IPR003439">
    <property type="entry name" value="ABC_transporter-like_ATP-bd"/>
</dbReference>
<dbReference type="InterPro" id="IPR050763">
    <property type="entry name" value="ABC_transporter_ATP-binding"/>
</dbReference>
<keyword evidence="3" id="KW-0547">Nucleotide-binding</keyword>
<name>W5XWX7_9CORY</name>
<keyword evidence="8" id="KW-1185">Reference proteome</keyword>
<feature type="domain" description="ABC transporter" evidence="6">
    <location>
        <begin position="14"/>
        <end position="261"/>
    </location>
</feature>
<protein>
    <submittedName>
        <fullName evidence="7">ABC transporter ATPase</fullName>
    </submittedName>
</protein>
<dbReference type="EMBL" id="CP004353">
    <property type="protein sequence ID" value="AHI21516.1"/>
    <property type="molecule type" value="Genomic_DNA"/>
</dbReference>
<dbReference type="Pfam" id="PF00005">
    <property type="entry name" value="ABC_tran"/>
    <property type="match status" value="1"/>
</dbReference>
<gene>
    <name evidence="7" type="ORF">B843_00600</name>
</gene>
<evidence type="ECO:0000256" key="4">
    <source>
        <dbReference type="ARBA" id="ARBA00022840"/>
    </source>
</evidence>
<dbReference type="PROSITE" id="PS50893">
    <property type="entry name" value="ABC_TRANSPORTER_2"/>
    <property type="match status" value="1"/>
</dbReference>
<evidence type="ECO:0000256" key="1">
    <source>
        <dbReference type="ARBA" id="ARBA00004202"/>
    </source>
</evidence>
<dbReference type="Proteomes" id="UP000019222">
    <property type="component" value="Chromosome"/>
</dbReference>
<dbReference type="RefSeq" id="WP_081751449.1">
    <property type="nucleotide sequence ID" value="NZ_CP004353.1"/>
</dbReference>
<dbReference type="GO" id="GO:0005524">
    <property type="term" value="F:ATP binding"/>
    <property type="evidence" value="ECO:0007669"/>
    <property type="project" value="UniProtKB-KW"/>
</dbReference>
<dbReference type="eggNOG" id="COG1131">
    <property type="taxonomic scope" value="Bacteria"/>
</dbReference>
<dbReference type="KEGG" id="cvt:B843_00600"/>
<dbReference type="GO" id="GO:0005886">
    <property type="term" value="C:plasma membrane"/>
    <property type="evidence" value="ECO:0007669"/>
    <property type="project" value="UniProtKB-SubCell"/>
</dbReference>
<dbReference type="CDD" id="cd03230">
    <property type="entry name" value="ABC_DR_subfamily_A"/>
    <property type="match status" value="1"/>
</dbReference>
<dbReference type="InterPro" id="IPR017871">
    <property type="entry name" value="ABC_transporter-like_CS"/>
</dbReference>
<dbReference type="PATRIC" id="fig|1224164.3.peg.120"/>
<dbReference type="HOGENOM" id="CLU_000604_1_2_11"/>
<keyword evidence="5" id="KW-0046">Antibiotic resistance</keyword>
<dbReference type="Gene3D" id="3.40.50.300">
    <property type="entry name" value="P-loop containing nucleotide triphosphate hydrolases"/>
    <property type="match status" value="1"/>
</dbReference>
<accession>W5XWX7</accession>
<dbReference type="PROSITE" id="PS00211">
    <property type="entry name" value="ABC_TRANSPORTER_1"/>
    <property type="match status" value="1"/>
</dbReference>
<dbReference type="STRING" id="1224164.B843_00600"/>
<comment type="subcellular location">
    <subcellularLocation>
        <location evidence="1">Cell membrane</location>
        <topology evidence="1">Peripheral membrane protein</topology>
    </subcellularLocation>
</comment>
<reference evidence="7 8" key="1">
    <citation type="submission" date="2013-02" db="EMBL/GenBank/DDBJ databases">
        <title>The complete genome sequence of Corynebacterium vitaeruminis DSM 20294.</title>
        <authorList>
            <person name="Ruckert C."/>
            <person name="Albersmeier A."/>
            <person name="Kalinowski J."/>
        </authorList>
    </citation>
    <scope>NUCLEOTIDE SEQUENCE [LARGE SCALE GENOMIC DNA]</scope>
    <source>
        <strain evidence="8">ATCC 10234</strain>
    </source>
</reference>
<dbReference type="PANTHER" id="PTHR42711:SF17">
    <property type="entry name" value="ABC TRANSPORTER ATP-BINDING PROTEIN"/>
    <property type="match status" value="1"/>
</dbReference>
<organism evidence="7 8">
    <name type="scientific">Corynebacterium vitaeruminis DSM 20294</name>
    <dbReference type="NCBI Taxonomy" id="1224164"/>
    <lineage>
        <taxon>Bacteria</taxon>
        <taxon>Bacillati</taxon>
        <taxon>Actinomycetota</taxon>
        <taxon>Actinomycetes</taxon>
        <taxon>Mycobacteriales</taxon>
        <taxon>Corynebacteriaceae</taxon>
        <taxon>Corynebacterium</taxon>
    </lineage>
</organism>
<evidence type="ECO:0000259" key="6">
    <source>
        <dbReference type="PROSITE" id="PS50893"/>
    </source>
</evidence>
<proteinExistence type="predicted"/>
<keyword evidence="4" id="KW-0067">ATP-binding</keyword>
<dbReference type="GO" id="GO:0046677">
    <property type="term" value="P:response to antibiotic"/>
    <property type="evidence" value="ECO:0007669"/>
    <property type="project" value="UniProtKB-KW"/>
</dbReference>
<evidence type="ECO:0000313" key="7">
    <source>
        <dbReference type="EMBL" id="AHI21516.1"/>
    </source>
</evidence>
<dbReference type="SMART" id="SM00382">
    <property type="entry name" value="AAA"/>
    <property type="match status" value="1"/>
</dbReference>
<evidence type="ECO:0000313" key="8">
    <source>
        <dbReference type="Proteomes" id="UP000019222"/>
    </source>
</evidence>
<dbReference type="SUPFAM" id="SSF52540">
    <property type="entry name" value="P-loop containing nucleoside triphosphate hydrolases"/>
    <property type="match status" value="1"/>
</dbReference>
<dbReference type="AlphaFoldDB" id="W5XWX7"/>
<evidence type="ECO:0000256" key="2">
    <source>
        <dbReference type="ARBA" id="ARBA00022448"/>
    </source>
</evidence>